<evidence type="ECO:0000256" key="6">
    <source>
        <dbReference type="RuleBase" id="RU231113"/>
    </source>
</evidence>
<feature type="chain" id="PRO_5029034165" description="Beta-defensin" evidence="6">
    <location>
        <begin position="20"/>
        <end position="102"/>
    </location>
</feature>
<dbReference type="GeneID" id="114494987"/>
<evidence type="ECO:0000256" key="4">
    <source>
        <dbReference type="ARBA" id="ARBA00022729"/>
    </source>
</evidence>
<dbReference type="PROSITE" id="PS51257">
    <property type="entry name" value="PROKAR_LIPOPROTEIN"/>
    <property type="match status" value="1"/>
</dbReference>
<dbReference type="Proteomes" id="UP000504628">
    <property type="component" value="Chromosome 4"/>
</dbReference>
<keyword evidence="6" id="KW-0929">Antimicrobial</keyword>
<name>A0A6J2LGA9_9CHIR</name>
<dbReference type="InParanoid" id="A0A6J2LGA9"/>
<comment type="similarity">
    <text evidence="2 6">Belongs to the beta-defensin family.</text>
</comment>
<dbReference type="GO" id="GO:0045087">
    <property type="term" value="P:innate immune response"/>
    <property type="evidence" value="ECO:0007669"/>
    <property type="project" value="InterPro"/>
</dbReference>
<protein>
    <recommendedName>
        <fullName evidence="6">Beta-defensin</fullName>
    </recommendedName>
</protein>
<gene>
    <name evidence="9" type="primary">DEFB113</name>
</gene>
<keyword evidence="8" id="KW-1185">Reference proteome</keyword>
<dbReference type="KEGG" id="pdic:114494987"/>
<proteinExistence type="inferred from homology"/>
<keyword evidence="3 6" id="KW-0964">Secreted</keyword>
<keyword evidence="4 6" id="KW-0732">Signal</keyword>
<feature type="domain" description="Beta-defensin" evidence="7">
    <location>
        <begin position="41"/>
        <end position="69"/>
    </location>
</feature>
<evidence type="ECO:0000256" key="1">
    <source>
        <dbReference type="ARBA" id="ARBA00004613"/>
    </source>
</evidence>
<dbReference type="AlphaFoldDB" id="A0A6J2LGA9"/>
<dbReference type="CTD" id="245927"/>
<evidence type="ECO:0000313" key="9">
    <source>
        <dbReference type="RefSeq" id="XP_028366004.2"/>
    </source>
</evidence>
<comment type="subcellular location">
    <subcellularLocation>
        <location evidence="1 6">Secreted</location>
    </subcellularLocation>
</comment>
<comment type="function">
    <text evidence="6">Has antibacterial activity.</text>
</comment>
<dbReference type="GO" id="GO:0042742">
    <property type="term" value="P:defense response to bacterium"/>
    <property type="evidence" value="ECO:0007669"/>
    <property type="project" value="UniProtKB-UniRule"/>
</dbReference>
<organism evidence="8 9">
    <name type="scientific">Phyllostomus discolor</name>
    <name type="common">pale spear-nosed bat</name>
    <dbReference type="NCBI Taxonomy" id="89673"/>
    <lineage>
        <taxon>Eukaryota</taxon>
        <taxon>Metazoa</taxon>
        <taxon>Chordata</taxon>
        <taxon>Craniata</taxon>
        <taxon>Vertebrata</taxon>
        <taxon>Euteleostomi</taxon>
        <taxon>Mammalia</taxon>
        <taxon>Eutheria</taxon>
        <taxon>Laurasiatheria</taxon>
        <taxon>Chiroptera</taxon>
        <taxon>Yangochiroptera</taxon>
        <taxon>Phyllostomidae</taxon>
        <taxon>Phyllostominae</taxon>
        <taxon>Phyllostomus</taxon>
    </lineage>
</organism>
<evidence type="ECO:0000256" key="2">
    <source>
        <dbReference type="ARBA" id="ARBA00007371"/>
    </source>
</evidence>
<keyword evidence="5" id="KW-1015">Disulfide bond</keyword>
<dbReference type="GO" id="GO:0005576">
    <property type="term" value="C:extracellular region"/>
    <property type="evidence" value="ECO:0007669"/>
    <property type="project" value="UniProtKB-SubCell"/>
</dbReference>
<feature type="signal peptide" evidence="6">
    <location>
        <begin position="1"/>
        <end position="19"/>
    </location>
</feature>
<keyword evidence="6" id="KW-0044">Antibiotic</keyword>
<sequence length="102" mass="11726">MSTMKILCIFLIFVFTASCGPSVSQKKTRERTREIAERETECFLVRGVCKTSCSSWEYIYNHCKTKPCCVLREYINPNIKHITTTAYTHAISNSTTLYNTVL</sequence>
<evidence type="ECO:0000256" key="3">
    <source>
        <dbReference type="ARBA" id="ARBA00022525"/>
    </source>
</evidence>
<dbReference type="PANTHER" id="PTHR39411">
    <property type="entry name" value="BETA-DEFENSIN 113"/>
    <property type="match status" value="1"/>
</dbReference>
<accession>A0A6J2LGA9</accession>
<dbReference type="Pfam" id="PF13841">
    <property type="entry name" value="Defensin_beta_2"/>
    <property type="match status" value="1"/>
</dbReference>
<evidence type="ECO:0000313" key="8">
    <source>
        <dbReference type="Proteomes" id="UP000504628"/>
    </source>
</evidence>
<dbReference type="InterPro" id="IPR025933">
    <property type="entry name" value="Beta_defensin_dom"/>
</dbReference>
<keyword evidence="6" id="KW-0211">Defensin</keyword>
<dbReference type="PANTHER" id="PTHR39411:SF1">
    <property type="entry name" value="BETA-DEFENSIN 113"/>
    <property type="match status" value="1"/>
</dbReference>
<reference evidence="9" key="1">
    <citation type="submission" date="2025-08" db="UniProtKB">
        <authorList>
            <consortium name="RefSeq"/>
        </authorList>
    </citation>
    <scope>IDENTIFICATION</scope>
    <source>
        <tissue evidence="9">Muscle</tissue>
    </source>
</reference>
<dbReference type="OrthoDB" id="9834241at2759"/>
<evidence type="ECO:0000256" key="5">
    <source>
        <dbReference type="ARBA" id="ARBA00023157"/>
    </source>
</evidence>
<dbReference type="RefSeq" id="XP_028366004.2">
    <property type="nucleotide sequence ID" value="XM_028510203.2"/>
</dbReference>
<evidence type="ECO:0000259" key="7">
    <source>
        <dbReference type="Pfam" id="PF13841"/>
    </source>
</evidence>